<dbReference type="InterPro" id="IPR004682">
    <property type="entry name" value="TRAP_DctP"/>
</dbReference>
<proteinExistence type="predicted"/>
<keyword evidence="3" id="KW-0675">Receptor</keyword>
<evidence type="ECO:0000313" key="4">
    <source>
        <dbReference type="Proteomes" id="UP000247523"/>
    </source>
</evidence>
<dbReference type="Pfam" id="PF03480">
    <property type="entry name" value="DctP"/>
    <property type="match status" value="1"/>
</dbReference>
<dbReference type="InterPro" id="IPR038404">
    <property type="entry name" value="TRAP_DctP_sf"/>
</dbReference>
<reference evidence="3 4" key="1">
    <citation type="submission" date="2018-05" db="EMBL/GenBank/DDBJ databases">
        <title>Genomic Encyclopedia of Type Strains, Phase IV (KMG-IV): sequencing the most valuable type-strain genomes for metagenomic binning, comparative biology and taxonomic classification.</title>
        <authorList>
            <person name="Goeker M."/>
        </authorList>
    </citation>
    <scope>NUCLEOTIDE SEQUENCE [LARGE SCALE GENOMIC DNA]</scope>
    <source>
        <strain evidence="3 4">DSM 28816</strain>
    </source>
</reference>
<keyword evidence="1" id="KW-0732">Signal</keyword>
<dbReference type="NCBIfam" id="NF037995">
    <property type="entry name" value="TRAP_S1"/>
    <property type="match status" value="1"/>
</dbReference>
<evidence type="ECO:0000313" key="3">
    <source>
        <dbReference type="EMBL" id="PXV91635.1"/>
    </source>
</evidence>
<dbReference type="NCBIfam" id="TIGR00787">
    <property type="entry name" value="dctP"/>
    <property type="match status" value="1"/>
</dbReference>
<protein>
    <submittedName>
        <fullName evidence="3">Tripartite ATP-independent transporter DctP family solute receptor</fullName>
    </submittedName>
</protein>
<dbReference type="CDD" id="cd13671">
    <property type="entry name" value="PBP2_TRAP_SBP_like_3"/>
    <property type="match status" value="1"/>
</dbReference>
<dbReference type="GO" id="GO:0030288">
    <property type="term" value="C:outer membrane-bounded periplasmic space"/>
    <property type="evidence" value="ECO:0007669"/>
    <property type="project" value="InterPro"/>
</dbReference>
<dbReference type="GO" id="GO:0055085">
    <property type="term" value="P:transmembrane transport"/>
    <property type="evidence" value="ECO:0007669"/>
    <property type="project" value="InterPro"/>
</dbReference>
<sequence length="339" mass="38592">MGDKMKKIGLGIALIIIITIIAIIQNNEKQNVLEPEYVFTYAENQPENYPTTLGGHKFAELVEERTNGRIKIMVQAEGILGDEKAVIQQMQFGGIDFTRASLSTLSESNPKLNVLQMPYLYQDSKHMWKVLEGEIGDEFLNSFAGSDLVALSWYDAGARNFYNTKRPIKSLEDMSGLRIRVQESDLMIDMVEALGAVAVPIVYDDVYSALETDVIDGAENNWPSYEIKSHYEVAKYYTVDEHTRVPEVQLCAKSTWDKLSTEDQEIISECAKESALYERALWIEREKQSQKIISENGVEVVVLSAEEKERFREAVTKVYEEYCGDYMDMIEQIIKEGTQ</sequence>
<dbReference type="Proteomes" id="UP000247523">
    <property type="component" value="Unassembled WGS sequence"/>
</dbReference>
<evidence type="ECO:0000256" key="1">
    <source>
        <dbReference type="ARBA" id="ARBA00022729"/>
    </source>
</evidence>
<accession>A0A318ENH5</accession>
<evidence type="ECO:0000256" key="2">
    <source>
        <dbReference type="SAM" id="Phobius"/>
    </source>
</evidence>
<dbReference type="PIRSF" id="PIRSF006470">
    <property type="entry name" value="DctB"/>
    <property type="match status" value="1"/>
</dbReference>
<keyword evidence="2" id="KW-1133">Transmembrane helix</keyword>
<dbReference type="EMBL" id="QICS01000003">
    <property type="protein sequence ID" value="PXV91635.1"/>
    <property type="molecule type" value="Genomic_DNA"/>
</dbReference>
<dbReference type="PANTHER" id="PTHR33376">
    <property type="match status" value="1"/>
</dbReference>
<feature type="transmembrane region" description="Helical" evidence="2">
    <location>
        <begin position="7"/>
        <end position="24"/>
    </location>
</feature>
<dbReference type="PANTHER" id="PTHR33376:SF2">
    <property type="entry name" value="DICARBOXYLATE-BINDING PERIPLASMIC PROTEIN"/>
    <property type="match status" value="1"/>
</dbReference>
<comment type="caution">
    <text evidence="3">The sequence shown here is derived from an EMBL/GenBank/DDBJ whole genome shotgun (WGS) entry which is preliminary data.</text>
</comment>
<dbReference type="GO" id="GO:0030246">
    <property type="term" value="F:carbohydrate binding"/>
    <property type="evidence" value="ECO:0007669"/>
    <property type="project" value="TreeGrafter"/>
</dbReference>
<keyword evidence="2" id="KW-0812">Transmembrane</keyword>
<dbReference type="InterPro" id="IPR018389">
    <property type="entry name" value="DctP_fam"/>
</dbReference>
<dbReference type="Gene3D" id="3.40.190.170">
    <property type="entry name" value="Bacterial extracellular solute-binding protein, family 7"/>
    <property type="match status" value="1"/>
</dbReference>
<name>A0A318ENH5_9FIRM</name>
<organism evidence="3 4">
    <name type="scientific">Lachnotalea glycerini</name>
    <dbReference type="NCBI Taxonomy" id="1763509"/>
    <lineage>
        <taxon>Bacteria</taxon>
        <taxon>Bacillati</taxon>
        <taxon>Bacillota</taxon>
        <taxon>Clostridia</taxon>
        <taxon>Lachnospirales</taxon>
        <taxon>Lachnospiraceae</taxon>
        <taxon>Lachnotalea</taxon>
    </lineage>
</organism>
<dbReference type="AlphaFoldDB" id="A0A318ENH5"/>
<gene>
    <name evidence="3" type="ORF">C8E03_103193</name>
</gene>
<keyword evidence="2" id="KW-0472">Membrane</keyword>